<comment type="caution">
    <text evidence="1">The sequence shown here is derived from an EMBL/GenBank/DDBJ whole genome shotgun (WGS) entry which is preliminary data.</text>
</comment>
<name>A0A392VT64_9FABA</name>
<keyword evidence="2" id="KW-1185">Reference proteome</keyword>
<proteinExistence type="predicted"/>
<dbReference type="EMBL" id="LXQA011276267">
    <property type="protein sequence ID" value="MCI91588.1"/>
    <property type="molecule type" value="Genomic_DNA"/>
</dbReference>
<reference evidence="1 2" key="1">
    <citation type="journal article" date="2018" name="Front. Plant Sci.">
        <title>Red Clover (Trifolium pratense) and Zigzag Clover (T. medium) - A Picture of Genomic Similarities and Differences.</title>
        <authorList>
            <person name="Dluhosova J."/>
            <person name="Istvanek J."/>
            <person name="Nedelnik J."/>
            <person name="Repkova J."/>
        </authorList>
    </citation>
    <scope>NUCLEOTIDE SEQUENCE [LARGE SCALE GENOMIC DNA]</scope>
    <source>
        <strain evidence="2">cv. 10/8</strain>
        <tissue evidence="1">Leaf</tissue>
    </source>
</reference>
<evidence type="ECO:0000313" key="1">
    <source>
        <dbReference type="EMBL" id="MCI91588.1"/>
    </source>
</evidence>
<dbReference type="AlphaFoldDB" id="A0A392VT64"/>
<dbReference type="Proteomes" id="UP000265520">
    <property type="component" value="Unassembled WGS sequence"/>
</dbReference>
<organism evidence="1 2">
    <name type="scientific">Trifolium medium</name>
    <dbReference type="NCBI Taxonomy" id="97028"/>
    <lineage>
        <taxon>Eukaryota</taxon>
        <taxon>Viridiplantae</taxon>
        <taxon>Streptophyta</taxon>
        <taxon>Embryophyta</taxon>
        <taxon>Tracheophyta</taxon>
        <taxon>Spermatophyta</taxon>
        <taxon>Magnoliopsida</taxon>
        <taxon>eudicotyledons</taxon>
        <taxon>Gunneridae</taxon>
        <taxon>Pentapetalae</taxon>
        <taxon>rosids</taxon>
        <taxon>fabids</taxon>
        <taxon>Fabales</taxon>
        <taxon>Fabaceae</taxon>
        <taxon>Papilionoideae</taxon>
        <taxon>50 kb inversion clade</taxon>
        <taxon>NPAAA clade</taxon>
        <taxon>Hologalegina</taxon>
        <taxon>IRL clade</taxon>
        <taxon>Trifolieae</taxon>
        <taxon>Trifolium</taxon>
    </lineage>
</organism>
<evidence type="ECO:0000313" key="2">
    <source>
        <dbReference type="Proteomes" id="UP000265520"/>
    </source>
</evidence>
<sequence>MSSDIFMGRVDVFYGGLEAVECLSKNEIRSRPLL</sequence>
<feature type="non-terminal residue" evidence="1">
    <location>
        <position position="34"/>
    </location>
</feature>
<protein>
    <submittedName>
        <fullName evidence="1">Uncharacterized protein</fullName>
    </submittedName>
</protein>
<accession>A0A392VT64</accession>